<evidence type="ECO:0000313" key="3">
    <source>
        <dbReference type="Proteomes" id="UP000263098"/>
    </source>
</evidence>
<protein>
    <submittedName>
        <fullName evidence="2">Type III deoxyribonuclease</fullName>
    </submittedName>
</protein>
<dbReference type="SUPFAM" id="SSF52540">
    <property type="entry name" value="P-loop containing nucleoside triphosphate hydrolases"/>
    <property type="match status" value="2"/>
</dbReference>
<dbReference type="Gene3D" id="3.40.50.300">
    <property type="entry name" value="P-loop containing nucleotide triphosphate hydrolases"/>
    <property type="match status" value="2"/>
</dbReference>
<dbReference type="Pfam" id="PF04851">
    <property type="entry name" value="ResIII"/>
    <property type="match status" value="1"/>
</dbReference>
<reference evidence="2 3" key="1">
    <citation type="journal article" date="2018" name="Nat. Biotechnol.">
        <title>A standardized bacterial taxonomy based on genome phylogeny substantially revises the tree of life.</title>
        <authorList>
            <person name="Parks D.H."/>
            <person name="Chuvochina M."/>
            <person name="Waite D.W."/>
            <person name="Rinke C."/>
            <person name="Skarshewski A."/>
            <person name="Chaumeil P.A."/>
            <person name="Hugenholtz P."/>
        </authorList>
    </citation>
    <scope>NUCLEOTIDE SEQUENCE [LARGE SCALE GENOMIC DNA]</scope>
    <source>
        <strain evidence="2">UBA9667</strain>
    </source>
</reference>
<comment type="caution">
    <text evidence="2">The sequence shown here is derived from an EMBL/GenBank/DDBJ whole genome shotgun (WGS) entry which is preliminary data.</text>
</comment>
<organism evidence="2 3">
    <name type="scientific">Bacteroides graminisolvens</name>
    <dbReference type="NCBI Taxonomy" id="477666"/>
    <lineage>
        <taxon>Bacteria</taxon>
        <taxon>Pseudomonadati</taxon>
        <taxon>Bacteroidota</taxon>
        <taxon>Bacteroidia</taxon>
        <taxon>Bacteroidales</taxon>
        <taxon>Bacteroidaceae</taxon>
        <taxon>Bacteroides</taxon>
    </lineage>
</organism>
<dbReference type="EMBL" id="DPVG01000311">
    <property type="protein sequence ID" value="HCK24823.1"/>
    <property type="molecule type" value="Genomic_DNA"/>
</dbReference>
<feature type="domain" description="Helicase/UvrB N-terminal" evidence="1">
    <location>
        <begin position="4"/>
        <end position="209"/>
    </location>
</feature>
<gene>
    <name evidence="2" type="ORF">DHW31_08610</name>
</gene>
<dbReference type="InterPro" id="IPR027417">
    <property type="entry name" value="P-loop_NTPase"/>
</dbReference>
<accession>A0A3D2SEY7</accession>
<dbReference type="GO" id="GO:0005524">
    <property type="term" value="F:ATP binding"/>
    <property type="evidence" value="ECO:0007669"/>
    <property type="project" value="InterPro"/>
</dbReference>
<evidence type="ECO:0000313" key="2">
    <source>
        <dbReference type="EMBL" id="HCK24823.1"/>
    </source>
</evidence>
<dbReference type="InterPro" id="IPR006935">
    <property type="entry name" value="Helicase/UvrB_N"/>
</dbReference>
<dbReference type="GO" id="GO:0016787">
    <property type="term" value="F:hydrolase activity"/>
    <property type="evidence" value="ECO:0007669"/>
    <property type="project" value="InterPro"/>
</dbReference>
<evidence type="ECO:0000259" key="1">
    <source>
        <dbReference type="Pfam" id="PF04851"/>
    </source>
</evidence>
<dbReference type="GO" id="GO:0003677">
    <property type="term" value="F:DNA binding"/>
    <property type="evidence" value="ECO:0007669"/>
    <property type="project" value="InterPro"/>
</dbReference>
<dbReference type="Proteomes" id="UP000263098">
    <property type="component" value="Unassembled WGS sequence"/>
</dbReference>
<name>A0A3D2SEY7_9BACE</name>
<proteinExistence type="predicted"/>
<dbReference type="AlphaFoldDB" id="A0A3D2SEY7"/>
<sequence length="839" mass="95633">MRATLFPFQETALAELHEKIQKAHAYWSEKDPQVISFTAPTGAGKTIIMTALFEDIIFGHAYGVAEPDSVFVWLSDMPELNEQTRLKIESKSDKFRARDIRVIDSTFDAEYFAPGGIYFLNTQKLGSDKLLTQKSNLREYTIWETLANTARRQPKSFYVVIDEAHRGTFTSVQAEDKAQSIMQKFIKGSKEDGLPIMPLVIGVTATPQRFQKLVADTTSTIQKVVVPPEEVRKSGLLKDRIIIHFPDIAIGADMTMFKEAVANWKKKCERWDAYCDREEIKKPVCPIFVVQVEDGNEREITQTDLDSCIAVLEESLGRKLQAGEVVHTFDRHEIIKRHGLDIRKVDASRIEEDENIKVVFFKMNLSTGWDCPRAETMMSFRHASDYTYIAQLLGRMIRTPLAHRVDSDAELNNVGLFLPFFDEKTVKLVEQALQDSEAIVPAETGSHKELITLKRNPEFADVFSDMNLITYRIDSARKQPALRRLIALARALTQDMIAPEARKSTLKKVLDEFEKEIALLKESGKFDEISKAVTGLALRTLTIDYGSSTSGNSGNATEIVELSEFDINNLFERAGKILGEGLHKEYWVRHATDDARNVKTEIIVLTSDNTAMERLEIFAERQFNDLYDTYKTSFRKLKEERKNTYKKLAQSSMTPIALDWELPPSIDFLIGQDAVVMEKHLYIPADGGDFRVSLNDWELGVVKEEMKDEKGAVAWLRNLDRKRWSLEIPYESDGVMTSMFPDLIIVRADAHGYVFDVLEPHDPSRKDNYPKAVGLAKFSEKHGDHFGRIQLIRKAKGADKRDHFYRLDMGKLSVRNRVRGVTSNAELDRIFDEEAVTEE</sequence>